<organism evidence="1 2">
    <name type="scientific">Rhododendron molle</name>
    <name type="common">Chinese azalea</name>
    <name type="synonym">Azalea mollis</name>
    <dbReference type="NCBI Taxonomy" id="49168"/>
    <lineage>
        <taxon>Eukaryota</taxon>
        <taxon>Viridiplantae</taxon>
        <taxon>Streptophyta</taxon>
        <taxon>Embryophyta</taxon>
        <taxon>Tracheophyta</taxon>
        <taxon>Spermatophyta</taxon>
        <taxon>Magnoliopsida</taxon>
        <taxon>eudicotyledons</taxon>
        <taxon>Gunneridae</taxon>
        <taxon>Pentapetalae</taxon>
        <taxon>asterids</taxon>
        <taxon>Ericales</taxon>
        <taxon>Ericaceae</taxon>
        <taxon>Ericoideae</taxon>
        <taxon>Rhodoreae</taxon>
        <taxon>Rhododendron</taxon>
    </lineage>
</organism>
<reference evidence="1" key="1">
    <citation type="submission" date="2022-02" db="EMBL/GenBank/DDBJ databases">
        <title>Plant Genome Project.</title>
        <authorList>
            <person name="Zhang R.-G."/>
        </authorList>
    </citation>
    <scope>NUCLEOTIDE SEQUENCE</scope>
    <source>
        <strain evidence="1">AT1</strain>
    </source>
</reference>
<evidence type="ECO:0000313" key="1">
    <source>
        <dbReference type="EMBL" id="KAI8560357.1"/>
    </source>
</evidence>
<gene>
    <name evidence="1" type="ORF">RHMOL_Rhmol04G0249200</name>
</gene>
<sequence>MEKGTSFLFSGITFNRKKFSSDFERFKEKKESNDLLSNEASLIESQNSEMDEITMPGKKRKRKAMFLEPVEGFNVFKSSKSAPVTEENNQTEDEIAQGKKELYRKMERDALVRKKHNIHTSGSNVPSPLQDFAELKSRVEIKVLIFIYLKHILCYMDSGVRYGCKRYLLRNFAELGFKEPTPIQRQAIPVLLSGRECFACAPTGSGKTLAFVCPMLMKLKHASKDGVRAVILCPTRELAAQTARECKKLAKGKKFYIKLMTKQLVKSADFSKLHCDILISTPFRLQFAIRKRKLDLSRVEYLVLDESDKLFELDLVEQVDSVVKACSNPSILRSLYSATLPDSVEELARTIMHDAVRIIVGRKNAASESIKQKLIFVGSEEGKLLALRQSFAESWNPPVLVFVQNKERAKELYRELAFDNVRADVIHADLSQIQRENAVDNFRAGKTWVLIATDVIARGMDFKGVNCVINYDFPDSAAAYIHRIGRSGRAGRSGEAITLYTESDVPFLRNIANVMAASGCEVPAWIMSLPKKKWKKHRPQRDAILTKPKDEEE</sequence>
<keyword evidence="2" id="KW-1185">Reference proteome</keyword>
<evidence type="ECO:0000313" key="2">
    <source>
        <dbReference type="Proteomes" id="UP001062846"/>
    </source>
</evidence>
<protein>
    <submittedName>
        <fullName evidence="1">Uncharacterized protein</fullName>
    </submittedName>
</protein>
<dbReference type="EMBL" id="CM046391">
    <property type="protein sequence ID" value="KAI8560357.1"/>
    <property type="molecule type" value="Genomic_DNA"/>
</dbReference>
<accession>A0ACC0P5T9</accession>
<name>A0ACC0P5T9_RHOML</name>
<comment type="caution">
    <text evidence="1">The sequence shown here is derived from an EMBL/GenBank/DDBJ whole genome shotgun (WGS) entry which is preliminary data.</text>
</comment>
<dbReference type="Proteomes" id="UP001062846">
    <property type="component" value="Chromosome 4"/>
</dbReference>
<proteinExistence type="predicted"/>